<dbReference type="AlphaFoldDB" id="A0A5C5WAU5"/>
<protein>
    <submittedName>
        <fullName evidence="1">Uncharacterized protein</fullName>
    </submittedName>
</protein>
<name>A0A5C5WAU5_9PLAN</name>
<dbReference type="Proteomes" id="UP000317243">
    <property type="component" value="Unassembled WGS sequence"/>
</dbReference>
<organism evidence="1 2">
    <name type="scientific">Thalassoglobus neptunius</name>
    <dbReference type="NCBI Taxonomy" id="1938619"/>
    <lineage>
        <taxon>Bacteria</taxon>
        <taxon>Pseudomonadati</taxon>
        <taxon>Planctomycetota</taxon>
        <taxon>Planctomycetia</taxon>
        <taxon>Planctomycetales</taxon>
        <taxon>Planctomycetaceae</taxon>
        <taxon>Thalassoglobus</taxon>
    </lineage>
</organism>
<comment type="caution">
    <text evidence="1">The sequence shown here is derived from an EMBL/GenBank/DDBJ whole genome shotgun (WGS) entry which is preliminary data.</text>
</comment>
<evidence type="ECO:0000313" key="1">
    <source>
        <dbReference type="EMBL" id="TWT47131.1"/>
    </source>
</evidence>
<reference evidence="1 2" key="1">
    <citation type="submission" date="2019-02" db="EMBL/GenBank/DDBJ databases">
        <title>Deep-cultivation of Planctomycetes and their phenomic and genomic characterization uncovers novel biology.</title>
        <authorList>
            <person name="Wiegand S."/>
            <person name="Jogler M."/>
            <person name="Boedeker C."/>
            <person name="Pinto D."/>
            <person name="Vollmers J."/>
            <person name="Rivas-Marin E."/>
            <person name="Kohn T."/>
            <person name="Peeters S.H."/>
            <person name="Heuer A."/>
            <person name="Rast P."/>
            <person name="Oberbeckmann S."/>
            <person name="Bunk B."/>
            <person name="Jeske O."/>
            <person name="Meyerdierks A."/>
            <person name="Storesund J.E."/>
            <person name="Kallscheuer N."/>
            <person name="Luecker S."/>
            <person name="Lage O.M."/>
            <person name="Pohl T."/>
            <person name="Merkel B.J."/>
            <person name="Hornburger P."/>
            <person name="Mueller R.-W."/>
            <person name="Bruemmer F."/>
            <person name="Labrenz M."/>
            <person name="Spormann A.M."/>
            <person name="Op Den Camp H."/>
            <person name="Overmann J."/>
            <person name="Amann R."/>
            <person name="Jetten M.S.M."/>
            <person name="Mascher T."/>
            <person name="Medema M.H."/>
            <person name="Devos D.P."/>
            <person name="Kaster A.-K."/>
            <person name="Ovreas L."/>
            <person name="Rohde M."/>
            <person name="Galperin M.Y."/>
            <person name="Jogler C."/>
        </authorList>
    </citation>
    <scope>NUCLEOTIDE SEQUENCE [LARGE SCALE GENOMIC DNA]</scope>
    <source>
        <strain evidence="1 2">KOR42</strain>
    </source>
</reference>
<proteinExistence type="predicted"/>
<sequence>MFLVLGSVLCDGILDCESAVATALNAAVTEIVENPSLKFAGRF</sequence>
<accession>A0A5C5WAU5</accession>
<keyword evidence="2" id="KW-1185">Reference proteome</keyword>
<dbReference type="RefSeq" id="WP_261342060.1">
    <property type="nucleotide sequence ID" value="NZ_SIHI01000023.1"/>
</dbReference>
<dbReference type="EMBL" id="SIHI01000023">
    <property type="protein sequence ID" value="TWT47131.1"/>
    <property type="molecule type" value="Genomic_DNA"/>
</dbReference>
<evidence type="ECO:0000313" key="2">
    <source>
        <dbReference type="Proteomes" id="UP000317243"/>
    </source>
</evidence>
<gene>
    <name evidence="1" type="ORF">KOR42_41290</name>
</gene>